<accession>A0ABQ0L292</accession>
<protein>
    <submittedName>
        <fullName evidence="2">Uncharacterized protein</fullName>
    </submittedName>
</protein>
<organism evidence="2 3">
    <name type="scientific">Mycena chlorophos</name>
    <name type="common">Agaric fungus</name>
    <name type="synonym">Agaricus chlorophos</name>
    <dbReference type="NCBI Taxonomy" id="658473"/>
    <lineage>
        <taxon>Eukaryota</taxon>
        <taxon>Fungi</taxon>
        <taxon>Dikarya</taxon>
        <taxon>Basidiomycota</taxon>
        <taxon>Agaricomycotina</taxon>
        <taxon>Agaricomycetes</taxon>
        <taxon>Agaricomycetidae</taxon>
        <taxon>Agaricales</taxon>
        <taxon>Marasmiineae</taxon>
        <taxon>Mycenaceae</taxon>
        <taxon>Mycena</taxon>
    </lineage>
</organism>
<evidence type="ECO:0000313" key="3">
    <source>
        <dbReference type="Proteomes" id="UP000815677"/>
    </source>
</evidence>
<dbReference type="Proteomes" id="UP000815677">
    <property type="component" value="Unassembled WGS sequence"/>
</dbReference>
<feature type="compositionally biased region" description="Acidic residues" evidence="1">
    <location>
        <begin position="472"/>
        <end position="488"/>
    </location>
</feature>
<evidence type="ECO:0000313" key="2">
    <source>
        <dbReference type="EMBL" id="GAT44544.1"/>
    </source>
</evidence>
<dbReference type="EMBL" id="DF839799">
    <property type="protein sequence ID" value="GAT44544.1"/>
    <property type="molecule type" value="Genomic_DNA"/>
</dbReference>
<evidence type="ECO:0000256" key="1">
    <source>
        <dbReference type="SAM" id="MobiDB-lite"/>
    </source>
</evidence>
<keyword evidence="3" id="KW-1185">Reference proteome</keyword>
<name>A0ABQ0L292_MYCCL</name>
<feature type="region of interest" description="Disordered" evidence="1">
    <location>
        <begin position="465"/>
        <end position="502"/>
    </location>
</feature>
<reference evidence="2" key="1">
    <citation type="submission" date="2014-09" db="EMBL/GenBank/DDBJ databases">
        <title>Genome sequence of the luminous mushroom Mycena chlorophos for searching fungal bioluminescence genes.</title>
        <authorList>
            <person name="Tanaka Y."/>
            <person name="Kasuga D."/>
            <person name="Oba Y."/>
            <person name="Hase S."/>
            <person name="Sato K."/>
            <person name="Oba Y."/>
            <person name="Sakakibara Y."/>
        </authorList>
    </citation>
    <scope>NUCLEOTIDE SEQUENCE</scope>
</reference>
<sequence>MLDAYWSFWNWTKLLGLPATLRRRLDVAEIELRKQKEAFKEFSEQQAESVPVWRQMVLRYEADKTQKNPYVAEIKGKTEAQVRLELQQREEEQEKQGRAQLRVHDVGPINLGSARRKLNRDQQTLRTLQATFTPDALAKLNALALPETTIAEDVPLLLPSALATSWTTSADPDHGVPPARAELLSMEREIRCAQMGYALTYLRNHLHIRKRLRLDKELHVRHQAANTRAATVYARNESQISFFADLYQIAWFAVLQIEGGDESKVGFLRLRREDIRYMDDPEVFSKKNEKARERDERLARRREQIRMEEGWSEDENEMRVDGQEDADEPDEFFTRPSNTNVMSWIWRGMQAGGNEAAMAEAVRIDWCKAWARERRWGEEVEMLEEETRRVPVSHQDCVAVWEQRARRVPGGDISEGEAEGMVAYAMKQAAMHRKLAARAQIIATEPRLARGRRRVRVVAAPALLMENRNGEEVEEEEEEEEEDSELEELESRGDLDSDDDSW</sequence>
<proteinExistence type="predicted"/>
<gene>
    <name evidence="2" type="ORF">MCHLO_02159</name>
</gene>